<dbReference type="InterPro" id="IPR001962">
    <property type="entry name" value="Asn_synthase"/>
</dbReference>
<comment type="caution">
    <text evidence="2">The sequence shown here is derived from an EMBL/GenBank/DDBJ whole genome shotgun (WGS) entry which is preliminary data.</text>
</comment>
<dbReference type="Proteomes" id="UP000221369">
    <property type="component" value="Unassembled WGS sequence"/>
</dbReference>
<reference evidence="2 3" key="1">
    <citation type="submission" date="2017-10" db="EMBL/GenBank/DDBJ databases">
        <title>Sequencing the genomes of 1000 actinobacteria strains.</title>
        <authorList>
            <person name="Klenk H.-P."/>
        </authorList>
    </citation>
    <scope>NUCLEOTIDE SEQUENCE [LARGE SCALE GENOMIC DNA]</scope>
    <source>
        <strain evidence="2 3">DSM 21798</strain>
    </source>
</reference>
<accession>A0A2A9DX15</accession>
<dbReference type="GO" id="GO:0004066">
    <property type="term" value="F:asparagine synthase (glutamine-hydrolyzing) activity"/>
    <property type="evidence" value="ECO:0007669"/>
    <property type="project" value="InterPro"/>
</dbReference>
<dbReference type="GO" id="GO:0006529">
    <property type="term" value="P:asparagine biosynthetic process"/>
    <property type="evidence" value="ECO:0007669"/>
    <property type="project" value="InterPro"/>
</dbReference>
<dbReference type="Pfam" id="PF00733">
    <property type="entry name" value="Asn_synthase"/>
    <property type="match status" value="1"/>
</dbReference>
<name>A0A2A9DX15_9MICO</name>
<evidence type="ECO:0000313" key="3">
    <source>
        <dbReference type="Proteomes" id="UP000221369"/>
    </source>
</evidence>
<proteinExistence type="predicted"/>
<dbReference type="AlphaFoldDB" id="A0A2A9DX15"/>
<dbReference type="Gene3D" id="3.40.50.620">
    <property type="entry name" value="HUPs"/>
    <property type="match status" value="1"/>
</dbReference>
<keyword evidence="3" id="KW-1185">Reference proteome</keyword>
<dbReference type="SUPFAM" id="SSF52402">
    <property type="entry name" value="Adenine nucleotide alpha hydrolases-like"/>
    <property type="match status" value="1"/>
</dbReference>
<protein>
    <submittedName>
        <fullName evidence="2">Asparagine synthase (Glutamine-hydrolysing)</fullName>
    </submittedName>
</protein>
<dbReference type="EMBL" id="PDJE01000001">
    <property type="protein sequence ID" value="PFG30449.1"/>
    <property type="molecule type" value="Genomic_DNA"/>
</dbReference>
<evidence type="ECO:0000313" key="2">
    <source>
        <dbReference type="EMBL" id="PFG30449.1"/>
    </source>
</evidence>
<evidence type="ECO:0000259" key="1">
    <source>
        <dbReference type="Pfam" id="PF00733"/>
    </source>
</evidence>
<dbReference type="InterPro" id="IPR014729">
    <property type="entry name" value="Rossmann-like_a/b/a_fold"/>
</dbReference>
<sequence length="412" mass="45614">MGWLIPQGITLSESGTRRTAERPSAATYTMNDFVRLRPEEQAFAFPSGEPFARTAEHKQRSATPRVALEQIVKTAFTGIPVYVLFSGGRDSSAILALATAIARSLDADDPIPVTVKHPDAPRSDESDWQDLVLEHLSIRERIVLEFRGEQSLLSEAAQAGLTAHGLLWPSALQLHGAIYTKLVPGVLLTGEGGDLVIEGRRITPLSEAVRNIWVRTSLREAYALVAHRGNDSDLTSALVARSPWLTREGQRRLTEVIHSAKEPLAWNRSLRALVDSRPASMARANFAAVARAHGHSPLSPFDDERFFRALERTGGYWGFGGRTQMMRALFHDLLPDAILSRTTKAAFNETRWLEPEREFARSWNGDGVDHDLIDPERLRSEWLGESPSTHSTISLHAAWLAQNNLPVVPHAA</sequence>
<organism evidence="2 3">
    <name type="scientific">Paramicrobacterium agarici</name>
    <dbReference type="NCBI Taxonomy" id="630514"/>
    <lineage>
        <taxon>Bacteria</taxon>
        <taxon>Bacillati</taxon>
        <taxon>Actinomycetota</taxon>
        <taxon>Actinomycetes</taxon>
        <taxon>Micrococcales</taxon>
        <taxon>Microbacteriaceae</taxon>
        <taxon>Paramicrobacterium</taxon>
    </lineage>
</organism>
<feature type="domain" description="Asparagine synthetase" evidence="1">
    <location>
        <begin position="67"/>
        <end position="382"/>
    </location>
</feature>
<gene>
    <name evidence="2" type="ORF">ATJ78_1378</name>
</gene>